<name>A0A537LLM9_9BACT</name>
<dbReference type="GO" id="GO:0005524">
    <property type="term" value="F:ATP binding"/>
    <property type="evidence" value="ECO:0007669"/>
    <property type="project" value="UniProtKB-KW"/>
</dbReference>
<sequence length="172" mass="19624">MVGIVGENGAGKSTLLRILAGLLPPDRGRVRVRGRVGYCPQDPEVHLGLTVDHNLEWFRAAYRLRDGRRAEQLMDLLGLLQHRGTLVGDLSGGTRQKLNLVLALMHEPEVLLLDEPYQGFDWETYQRFWGIAEDSRRAGRAIVVISHLFYERHRFDTLLRLRDGVLSREEDA</sequence>
<dbReference type="EMBL" id="VBAM01000371">
    <property type="protein sequence ID" value="TMJ08929.1"/>
    <property type="molecule type" value="Genomic_DNA"/>
</dbReference>
<dbReference type="Proteomes" id="UP000320393">
    <property type="component" value="Unassembled WGS sequence"/>
</dbReference>
<proteinExistence type="predicted"/>
<gene>
    <name evidence="4" type="ORF">E6H02_09490</name>
</gene>
<dbReference type="GO" id="GO:0016887">
    <property type="term" value="F:ATP hydrolysis activity"/>
    <property type="evidence" value="ECO:0007669"/>
    <property type="project" value="InterPro"/>
</dbReference>
<comment type="caution">
    <text evidence="4">The sequence shown here is derived from an EMBL/GenBank/DDBJ whole genome shotgun (WGS) entry which is preliminary data.</text>
</comment>
<evidence type="ECO:0000259" key="3">
    <source>
        <dbReference type="PROSITE" id="PS50893"/>
    </source>
</evidence>
<accession>A0A537LLM9</accession>
<dbReference type="PANTHER" id="PTHR43038:SF7">
    <property type="entry name" value="ABC TRANSPORT SYSTEM ATP-BINDING PROTEIN"/>
    <property type="match status" value="1"/>
</dbReference>
<dbReference type="InterPro" id="IPR027417">
    <property type="entry name" value="P-loop_NTPase"/>
</dbReference>
<dbReference type="PROSITE" id="PS50893">
    <property type="entry name" value="ABC_TRANSPORTER_2"/>
    <property type="match status" value="1"/>
</dbReference>
<evidence type="ECO:0000256" key="1">
    <source>
        <dbReference type="ARBA" id="ARBA00022741"/>
    </source>
</evidence>
<keyword evidence="1" id="KW-0547">Nucleotide-binding</keyword>
<dbReference type="PANTHER" id="PTHR43038">
    <property type="entry name" value="ATP-BINDING CASSETTE, SUB-FAMILY H, MEMBER 1"/>
    <property type="match status" value="1"/>
</dbReference>
<dbReference type="SUPFAM" id="SSF52540">
    <property type="entry name" value="P-loop containing nucleoside triphosphate hydrolases"/>
    <property type="match status" value="1"/>
</dbReference>
<dbReference type="AlphaFoldDB" id="A0A537LLM9"/>
<dbReference type="Gene3D" id="3.40.50.300">
    <property type="entry name" value="P-loop containing nucleotide triphosphate hydrolases"/>
    <property type="match status" value="1"/>
</dbReference>
<dbReference type="SMART" id="SM00382">
    <property type="entry name" value="AAA"/>
    <property type="match status" value="1"/>
</dbReference>
<reference evidence="4 5" key="1">
    <citation type="journal article" date="2019" name="Nat. Microbiol.">
        <title>Mediterranean grassland soil C-N compound turnover is dependent on rainfall and depth, and is mediated by genomically divergent microorganisms.</title>
        <authorList>
            <person name="Diamond S."/>
            <person name="Andeer P.F."/>
            <person name="Li Z."/>
            <person name="Crits-Christoph A."/>
            <person name="Burstein D."/>
            <person name="Anantharaman K."/>
            <person name="Lane K.R."/>
            <person name="Thomas B.C."/>
            <person name="Pan C."/>
            <person name="Northen T.R."/>
            <person name="Banfield J.F."/>
        </authorList>
    </citation>
    <scope>NUCLEOTIDE SEQUENCE [LARGE SCALE GENOMIC DNA]</scope>
    <source>
        <strain evidence="4">NP_5</strain>
    </source>
</reference>
<organism evidence="4 5">
    <name type="scientific">Candidatus Segetimicrobium genomatis</name>
    <dbReference type="NCBI Taxonomy" id="2569760"/>
    <lineage>
        <taxon>Bacteria</taxon>
        <taxon>Bacillati</taxon>
        <taxon>Candidatus Sysuimicrobiota</taxon>
        <taxon>Candidatus Sysuimicrobiia</taxon>
        <taxon>Candidatus Sysuimicrobiales</taxon>
        <taxon>Candidatus Segetimicrobiaceae</taxon>
        <taxon>Candidatus Segetimicrobium</taxon>
    </lineage>
</organism>
<protein>
    <submittedName>
        <fullName evidence="4">ABC transporter ATP-binding protein</fullName>
    </submittedName>
</protein>
<dbReference type="Pfam" id="PF00005">
    <property type="entry name" value="ABC_tran"/>
    <property type="match status" value="1"/>
</dbReference>
<evidence type="ECO:0000313" key="4">
    <source>
        <dbReference type="EMBL" id="TMJ08929.1"/>
    </source>
</evidence>
<keyword evidence="2 4" id="KW-0067">ATP-binding</keyword>
<evidence type="ECO:0000313" key="5">
    <source>
        <dbReference type="Proteomes" id="UP000320393"/>
    </source>
</evidence>
<dbReference type="InterPro" id="IPR003439">
    <property type="entry name" value="ABC_transporter-like_ATP-bd"/>
</dbReference>
<evidence type="ECO:0000256" key="2">
    <source>
        <dbReference type="ARBA" id="ARBA00022840"/>
    </source>
</evidence>
<dbReference type="InterPro" id="IPR003593">
    <property type="entry name" value="AAA+_ATPase"/>
</dbReference>
<feature type="domain" description="ABC transporter" evidence="3">
    <location>
        <begin position="1"/>
        <end position="172"/>
    </location>
</feature>